<dbReference type="InterPro" id="IPR008279">
    <property type="entry name" value="PEP-util_enz_mobile_dom"/>
</dbReference>
<dbReference type="GO" id="GO:0050242">
    <property type="term" value="F:pyruvate, phosphate dikinase activity"/>
    <property type="evidence" value="ECO:0007669"/>
    <property type="project" value="UniProtKB-EC"/>
</dbReference>
<dbReference type="PIRSF" id="PIRSF000853">
    <property type="entry name" value="PPDK"/>
    <property type="match status" value="1"/>
</dbReference>
<dbReference type="Pfam" id="PF01326">
    <property type="entry name" value="PPDK_N"/>
    <property type="match status" value="3"/>
</dbReference>
<dbReference type="NCBIfam" id="NF004531">
    <property type="entry name" value="PRK05878.1"/>
    <property type="match status" value="1"/>
</dbReference>
<feature type="domain" description="Pyruvate phosphate dikinase AMP/ATP-binding" evidence="12">
    <location>
        <begin position="20"/>
        <end position="56"/>
    </location>
</feature>
<dbReference type="EC" id="2.7.9.1" evidence="3"/>
<dbReference type="GO" id="GO:0005524">
    <property type="term" value="F:ATP binding"/>
    <property type="evidence" value="ECO:0007669"/>
    <property type="project" value="UniProtKB-KW"/>
</dbReference>
<dbReference type="InterPro" id="IPR010121">
    <property type="entry name" value="Pyruvate_phosphate_dikinase"/>
</dbReference>
<dbReference type="AlphaFoldDB" id="A0A6J7RSR4"/>
<comment type="similarity">
    <text evidence="2">Belongs to the PEP-utilizing enzyme family.</text>
</comment>
<evidence type="ECO:0000313" key="15">
    <source>
        <dbReference type="EMBL" id="CAB4863589.1"/>
    </source>
</evidence>
<evidence type="ECO:0000313" key="14">
    <source>
        <dbReference type="EMBL" id="CAB4825744.1"/>
    </source>
</evidence>
<dbReference type="Gene3D" id="1.20.80.30">
    <property type="match status" value="1"/>
</dbReference>
<feature type="domain" description="PEP-utilising enzyme mobile" evidence="11">
    <location>
        <begin position="423"/>
        <end position="501"/>
    </location>
</feature>
<keyword evidence="9" id="KW-0460">Magnesium</keyword>
<feature type="compositionally biased region" description="Basic residues" evidence="10">
    <location>
        <begin position="893"/>
        <end position="918"/>
    </location>
</feature>
<feature type="domain" description="PEP-utilising enzyme C-terminal" evidence="13">
    <location>
        <begin position="532"/>
        <end position="877"/>
    </location>
</feature>
<evidence type="ECO:0000256" key="3">
    <source>
        <dbReference type="ARBA" id="ARBA00011994"/>
    </source>
</evidence>
<evidence type="ECO:0000256" key="7">
    <source>
        <dbReference type="ARBA" id="ARBA00022777"/>
    </source>
</evidence>
<evidence type="ECO:0000256" key="10">
    <source>
        <dbReference type="SAM" id="MobiDB-lite"/>
    </source>
</evidence>
<protein>
    <recommendedName>
        <fullName evidence="3">pyruvate, phosphate dikinase</fullName>
        <ecNumber evidence="3">2.7.9.1</ecNumber>
    </recommendedName>
</protein>
<evidence type="ECO:0000256" key="6">
    <source>
        <dbReference type="ARBA" id="ARBA00022741"/>
    </source>
</evidence>
<evidence type="ECO:0000259" key="13">
    <source>
        <dbReference type="Pfam" id="PF02896"/>
    </source>
</evidence>
<keyword evidence="8" id="KW-0067">ATP-binding</keyword>
<comment type="cofactor">
    <cofactor evidence="1">
        <name>Mg(2+)</name>
        <dbReference type="ChEBI" id="CHEBI:18420"/>
    </cofactor>
</comment>
<evidence type="ECO:0000259" key="11">
    <source>
        <dbReference type="Pfam" id="PF00391"/>
    </source>
</evidence>
<dbReference type="InterPro" id="IPR023151">
    <property type="entry name" value="PEP_util_CS"/>
</dbReference>
<dbReference type="Gene3D" id="3.50.30.10">
    <property type="entry name" value="Phosphohistidine domain"/>
    <property type="match status" value="1"/>
</dbReference>
<keyword evidence="7" id="KW-0418">Kinase</keyword>
<dbReference type="InterPro" id="IPR002192">
    <property type="entry name" value="PPDK_AMP/ATP-bd"/>
</dbReference>
<dbReference type="InterPro" id="IPR013815">
    <property type="entry name" value="ATP_grasp_subdomain_1"/>
</dbReference>
<sequence>MAYIYDFSHTHARPPMEFKDLLGGKGANLAEMTSVLKLPVPPGFTISTDACRAYMTGGWPKSLDTEIAKARTRLEHSMRKRLGDAKDPLLVSVRSGAKFSMPGMMDTVLNLGLNDKSVEGLAAQTRDERFAYDSYRRFVAMYGRIVLDLPAEPFDDRFDKAKEQARTTSDANVPVEILKEVVADYKALVKKHTGKPFPQDPGAQLRGAIEAVFRSWNGERAFTYRDRERIPHDLGTAVNVQAMVFGNRDNNSGTGVGFTRDPSTGENKPYGDFLVNAQGEDVVAGIRNTEPLSALKKKFPGVHTDLIAIFARLEHHYRDMCDTEFTIDQGKLWMLQTRVGKRTGQGALRMAVEMTKDPAIKLTKAEAIQRITEEHLSQVLHPQFKSHHLKTLTKGLGASPGAAVGKAYFTADDAAKAAERGEAVILVRSETSPEDVTGMLAAEGILTSRGGLVSHAAVVARGWGKPAVVGAEAVRIAGKKFTVGDVTVKEGDWLSLDGSAGTVVVGQVELASAKPPKEFETILSWADQIRKGHLQVRANADTGADAKNARSLGAEGIGLCRTEHMFLGDDRLPVVRRMILASDPKEEEAALEALRKVQREDFREILKAMDSLPVTIRLLDPPLHEFLPSTHDLAIKEATKGLTANEAKLFEAAKAWEEANPMLGTRGVRLGVVKPGLYAMQVRALMEAAHDLANKGGHPVVEIMIPLTVTREELALARRWVEEAIADVAKKAAAKKGAKKGSLKVVIGTMIETPRAALVADQIAEVADFFSFGTNDLTQMTFGFSRDDIEGRIMGPYLEMGLLKRNPFEVVDFDGVGELVRMGVQKGRATKPGLKTGVCGEHGGDPESIATFFAAGIDYVSCSPFRVPVARLAAAQAVLSQVPQKKATTQKKAVAKRVTAKKAPARKSPAKRPAARRR</sequence>
<evidence type="ECO:0000256" key="8">
    <source>
        <dbReference type="ARBA" id="ARBA00022840"/>
    </source>
</evidence>
<gene>
    <name evidence="14" type="ORF">UFOPK3164_00743</name>
    <name evidence="15" type="ORF">UFOPK3427_00346</name>
    <name evidence="16" type="ORF">UFOPK4112_01755</name>
</gene>
<dbReference type="Gene3D" id="3.30.470.20">
    <property type="entry name" value="ATP-grasp fold, B domain"/>
    <property type="match status" value="1"/>
</dbReference>
<dbReference type="SUPFAM" id="SSF51621">
    <property type="entry name" value="Phosphoenolpyruvate/pyruvate domain"/>
    <property type="match status" value="1"/>
</dbReference>
<feature type="domain" description="Pyruvate phosphate dikinase AMP/ATP-binding" evidence="12">
    <location>
        <begin position="59"/>
        <end position="291"/>
    </location>
</feature>
<dbReference type="InterPro" id="IPR036637">
    <property type="entry name" value="Phosphohistidine_dom_sf"/>
</dbReference>
<dbReference type="EMBL" id="CAFABE010000026">
    <property type="protein sequence ID" value="CAB4825744.1"/>
    <property type="molecule type" value="Genomic_DNA"/>
</dbReference>
<dbReference type="NCBIfam" id="TIGR01828">
    <property type="entry name" value="pyru_phos_dikin"/>
    <property type="match status" value="1"/>
</dbReference>
<dbReference type="EMBL" id="CAFBPM010000027">
    <property type="protein sequence ID" value="CAB5031874.1"/>
    <property type="molecule type" value="Genomic_DNA"/>
</dbReference>
<evidence type="ECO:0000313" key="16">
    <source>
        <dbReference type="EMBL" id="CAB5031874.1"/>
    </source>
</evidence>
<dbReference type="InterPro" id="IPR015813">
    <property type="entry name" value="Pyrv/PenolPyrv_kinase-like_dom"/>
</dbReference>
<dbReference type="PROSITE" id="PS00742">
    <property type="entry name" value="PEP_ENZYMES_2"/>
    <property type="match status" value="1"/>
</dbReference>
<feature type="domain" description="Pyruvate phosphate dikinase AMP/ATP-binding" evidence="12">
    <location>
        <begin position="306"/>
        <end position="352"/>
    </location>
</feature>
<evidence type="ECO:0000256" key="9">
    <source>
        <dbReference type="ARBA" id="ARBA00022842"/>
    </source>
</evidence>
<dbReference type="InterPro" id="IPR040442">
    <property type="entry name" value="Pyrv_kinase-like_dom_sf"/>
</dbReference>
<proteinExistence type="inferred from homology"/>
<dbReference type="Gene3D" id="1.10.189.10">
    <property type="entry name" value="Pyruvate Phosphate Dikinase, domain 2"/>
    <property type="match status" value="1"/>
</dbReference>
<evidence type="ECO:0000256" key="1">
    <source>
        <dbReference type="ARBA" id="ARBA00001946"/>
    </source>
</evidence>
<evidence type="ECO:0000259" key="12">
    <source>
        <dbReference type="Pfam" id="PF01326"/>
    </source>
</evidence>
<dbReference type="Gene3D" id="3.30.1490.20">
    <property type="entry name" value="ATP-grasp fold, A domain"/>
    <property type="match status" value="1"/>
</dbReference>
<feature type="region of interest" description="Disordered" evidence="10">
    <location>
        <begin position="883"/>
        <end position="918"/>
    </location>
</feature>
<dbReference type="EMBL" id="CAFBLT010000001">
    <property type="protein sequence ID" value="CAB4863589.1"/>
    <property type="molecule type" value="Genomic_DNA"/>
</dbReference>
<keyword evidence="5" id="KW-0479">Metal-binding</keyword>
<keyword evidence="4" id="KW-0808">Transferase</keyword>
<dbReference type="SUPFAM" id="SSF56059">
    <property type="entry name" value="Glutathione synthetase ATP-binding domain-like"/>
    <property type="match status" value="1"/>
</dbReference>
<dbReference type="Pfam" id="PF00391">
    <property type="entry name" value="PEP-utilizers"/>
    <property type="match status" value="1"/>
</dbReference>
<evidence type="ECO:0000256" key="4">
    <source>
        <dbReference type="ARBA" id="ARBA00022679"/>
    </source>
</evidence>
<reference evidence="16" key="1">
    <citation type="submission" date="2020-05" db="EMBL/GenBank/DDBJ databases">
        <authorList>
            <person name="Chiriac C."/>
            <person name="Salcher M."/>
            <person name="Ghai R."/>
            <person name="Kavagutti S V."/>
        </authorList>
    </citation>
    <scope>NUCLEOTIDE SEQUENCE</scope>
</reference>
<dbReference type="SUPFAM" id="SSF52009">
    <property type="entry name" value="Phosphohistidine domain"/>
    <property type="match status" value="1"/>
</dbReference>
<dbReference type="GO" id="GO:0046872">
    <property type="term" value="F:metal ion binding"/>
    <property type="evidence" value="ECO:0007669"/>
    <property type="project" value="UniProtKB-KW"/>
</dbReference>
<organism evidence="16">
    <name type="scientific">freshwater metagenome</name>
    <dbReference type="NCBI Taxonomy" id="449393"/>
    <lineage>
        <taxon>unclassified sequences</taxon>
        <taxon>metagenomes</taxon>
        <taxon>ecological metagenomes</taxon>
    </lineage>
</organism>
<accession>A0A6J7RSR4</accession>
<dbReference type="Gene3D" id="3.20.20.60">
    <property type="entry name" value="Phosphoenolpyruvate-binding domains"/>
    <property type="match status" value="1"/>
</dbReference>
<feature type="compositionally biased region" description="Low complexity" evidence="10">
    <location>
        <begin position="883"/>
        <end position="892"/>
    </location>
</feature>
<evidence type="ECO:0000256" key="5">
    <source>
        <dbReference type="ARBA" id="ARBA00022723"/>
    </source>
</evidence>
<name>A0A6J7RSR4_9ZZZZ</name>
<dbReference type="InterPro" id="IPR000121">
    <property type="entry name" value="PEP_util_C"/>
</dbReference>
<dbReference type="PANTHER" id="PTHR22931">
    <property type="entry name" value="PHOSPHOENOLPYRUVATE DIKINASE-RELATED"/>
    <property type="match status" value="1"/>
</dbReference>
<keyword evidence="6" id="KW-0547">Nucleotide-binding</keyword>
<evidence type="ECO:0000256" key="2">
    <source>
        <dbReference type="ARBA" id="ARBA00007837"/>
    </source>
</evidence>
<dbReference type="Pfam" id="PF02896">
    <property type="entry name" value="PEP-utilizers_C"/>
    <property type="match status" value="1"/>
</dbReference>
<dbReference type="GO" id="GO:0016301">
    <property type="term" value="F:kinase activity"/>
    <property type="evidence" value="ECO:0007669"/>
    <property type="project" value="UniProtKB-KW"/>
</dbReference>
<dbReference type="PANTHER" id="PTHR22931:SF9">
    <property type="entry name" value="PYRUVATE, PHOSPHATE DIKINASE 1, CHLOROPLASTIC"/>
    <property type="match status" value="1"/>
</dbReference>